<dbReference type="GO" id="GO:0033617">
    <property type="term" value="P:mitochondrial respiratory chain complex IV assembly"/>
    <property type="evidence" value="ECO:0007669"/>
    <property type="project" value="TreeGrafter"/>
</dbReference>
<reference evidence="8 9" key="1">
    <citation type="submission" date="2018-08" db="EMBL/GenBank/DDBJ databases">
        <title>Draft genome of the lignicolous fungus Coniochaeta pulveracea.</title>
        <authorList>
            <person name="Borstlap C.J."/>
            <person name="De Witt R.N."/>
            <person name="Botha A."/>
            <person name="Volschenk H."/>
        </authorList>
    </citation>
    <scope>NUCLEOTIDE SEQUENCE [LARGE SCALE GENOMIC DNA]</scope>
    <source>
        <strain evidence="8 9">CAB683</strain>
    </source>
</reference>
<dbReference type="AlphaFoldDB" id="A0A420YGH1"/>
<comment type="similarity">
    <text evidence="2">Belongs to the OXA1/ALB3/YidC family.</text>
</comment>
<gene>
    <name evidence="8" type="ORF">DL546_006712</name>
</gene>
<keyword evidence="4 7" id="KW-1133">Transmembrane helix</keyword>
<evidence type="ECO:0000256" key="5">
    <source>
        <dbReference type="ARBA" id="ARBA00023136"/>
    </source>
</evidence>
<evidence type="ECO:0000256" key="7">
    <source>
        <dbReference type="SAM" id="Phobius"/>
    </source>
</evidence>
<feature type="region of interest" description="Disordered" evidence="6">
    <location>
        <begin position="385"/>
        <end position="412"/>
    </location>
</feature>
<evidence type="ECO:0008006" key="10">
    <source>
        <dbReference type="Google" id="ProtNLM"/>
    </source>
</evidence>
<feature type="compositionally biased region" description="Polar residues" evidence="6">
    <location>
        <begin position="403"/>
        <end position="412"/>
    </location>
</feature>
<evidence type="ECO:0000256" key="2">
    <source>
        <dbReference type="ARBA" id="ARBA00009877"/>
    </source>
</evidence>
<evidence type="ECO:0000256" key="6">
    <source>
        <dbReference type="SAM" id="MobiDB-lite"/>
    </source>
</evidence>
<evidence type="ECO:0000256" key="1">
    <source>
        <dbReference type="ARBA" id="ARBA00004141"/>
    </source>
</evidence>
<feature type="transmembrane region" description="Helical" evidence="7">
    <location>
        <begin position="328"/>
        <end position="350"/>
    </location>
</feature>
<comment type="subcellular location">
    <subcellularLocation>
        <location evidence="1">Membrane</location>
        <topology evidence="1">Multi-pass membrane protein</topology>
    </subcellularLocation>
</comment>
<dbReference type="OrthoDB" id="2148490at2759"/>
<dbReference type="InterPro" id="IPR001708">
    <property type="entry name" value="YidC/ALB3/OXA1/COX18"/>
</dbReference>
<dbReference type="PANTHER" id="PTHR12428">
    <property type="entry name" value="OXA1"/>
    <property type="match status" value="1"/>
</dbReference>
<keyword evidence="5 7" id="KW-0472">Membrane</keyword>
<dbReference type="GO" id="GO:0032977">
    <property type="term" value="F:membrane insertase activity"/>
    <property type="evidence" value="ECO:0007669"/>
    <property type="project" value="InterPro"/>
</dbReference>
<keyword evidence="9" id="KW-1185">Reference proteome</keyword>
<name>A0A420YGH1_9PEZI</name>
<sequence length="412" mass="44765">MAPLSLVGMEASLAVRLHHIHILPRAFNSHTLYGQLLRTGQLGRTIPGNQRNFSVAPAIDVAVSGIQSAITNLHVITYTPWYITIPLVALGVNALKLPLYSWSRGLLQKQQDVTPLIMAWRERHSVETAPQIKTLGSAGWQALHRRKTEETRRRLYRALGLQTWKHYVSSLAIFPIWLGVIEALRRMSGGPSGILGLIQQAWSGEKAVDVATSAAVAKAPDAEPPVGSETAMLESPDVVSAGAAAPAADTVAVPDALGFDPSLSTGGCLWFPDLTVADPFHVLPVMLSTVLLVNLLPGSMAQFKQLFNMTPTPAQQVSPWPFRLRRALVMLALAVGPLTMNLPAAIHLYWISSTSISMALTKVVDQLKPIRPVQIRPCTRRTHHIIAHPPSSSKPPPAQKAPRTNTRTAKKI</sequence>
<accession>A0A420YGH1</accession>
<evidence type="ECO:0000313" key="9">
    <source>
        <dbReference type="Proteomes" id="UP000275385"/>
    </source>
</evidence>
<dbReference type="EMBL" id="QVQW01000011">
    <property type="protein sequence ID" value="RKU46970.1"/>
    <property type="molecule type" value="Genomic_DNA"/>
</dbReference>
<evidence type="ECO:0000313" key="8">
    <source>
        <dbReference type="EMBL" id="RKU46970.1"/>
    </source>
</evidence>
<evidence type="ECO:0000256" key="4">
    <source>
        <dbReference type="ARBA" id="ARBA00022989"/>
    </source>
</evidence>
<dbReference type="STRING" id="177199.A0A420YGH1"/>
<dbReference type="GO" id="GO:0032979">
    <property type="term" value="P:protein insertion into mitochondrial inner membrane from matrix"/>
    <property type="evidence" value="ECO:0007669"/>
    <property type="project" value="TreeGrafter"/>
</dbReference>
<protein>
    <recommendedName>
        <fullName evidence="10">Cytochrome c oxidase assembly protein cox18, mitochondrial</fullName>
    </recommendedName>
</protein>
<comment type="caution">
    <text evidence="8">The sequence shown here is derived from an EMBL/GenBank/DDBJ whole genome shotgun (WGS) entry which is preliminary data.</text>
</comment>
<evidence type="ECO:0000256" key="3">
    <source>
        <dbReference type="ARBA" id="ARBA00022692"/>
    </source>
</evidence>
<proteinExistence type="inferred from homology"/>
<dbReference type="PANTHER" id="PTHR12428:SF65">
    <property type="entry name" value="CYTOCHROME C OXIDASE ASSEMBLY PROTEIN COX18, MITOCHONDRIAL"/>
    <property type="match status" value="1"/>
</dbReference>
<dbReference type="GO" id="GO:0005743">
    <property type="term" value="C:mitochondrial inner membrane"/>
    <property type="evidence" value="ECO:0007669"/>
    <property type="project" value="TreeGrafter"/>
</dbReference>
<keyword evidence="3 7" id="KW-0812">Transmembrane</keyword>
<dbReference type="Proteomes" id="UP000275385">
    <property type="component" value="Unassembled WGS sequence"/>
</dbReference>
<organism evidence="8 9">
    <name type="scientific">Coniochaeta pulveracea</name>
    <dbReference type="NCBI Taxonomy" id="177199"/>
    <lineage>
        <taxon>Eukaryota</taxon>
        <taxon>Fungi</taxon>
        <taxon>Dikarya</taxon>
        <taxon>Ascomycota</taxon>
        <taxon>Pezizomycotina</taxon>
        <taxon>Sordariomycetes</taxon>
        <taxon>Sordariomycetidae</taxon>
        <taxon>Coniochaetales</taxon>
        <taxon>Coniochaetaceae</taxon>
        <taxon>Coniochaeta</taxon>
    </lineage>
</organism>